<feature type="region of interest" description="Disordered" evidence="1">
    <location>
        <begin position="1"/>
        <end position="30"/>
    </location>
</feature>
<organism evidence="2">
    <name type="scientific">Ensete ventricosum</name>
    <name type="common">Abyssinian banana</name>
    <name type="synonym">Musa ensete</name>
    <dbReference type="NCBI Taxonomy" id="4639"/>
    <lineage>
        <taxon>Eukaryota</taxon>
        <taxon>Viridiplantae</taxon>
        <taxon>Streptophyta</taxon>
        <taxon>Embryophyta</taxon>
        <taxon>Tracheophyta</taxon>
        <taxon>Spermatophyta</taxon>
        <taxon>Magnoliopsida</taxon>
        <taxon>Liliopsida</taxon>
        <taxon>Zingiberales</taxon>
        <taxon>Musaceae</taxon>
        <taxon>Ensete</taxon>
    </lineage>
</organism>
<evidence type="ECO:0000313" key="2">
    <source>
        <dbReference type="EMBL" id="RZR75158.1"/>
    </source>
</evidence>
<dbReference type="Proteomes" id="UP000290560">
    <property type="component" value="Unassembled WGS sequence"/>
</dbReference>
<accession>A0A445MLR9</accession>
<protein>
    <submittedName>
        <fullName evidence="2">Uncharacterized protein</fullName>
    </submittedName>
</protein>
<sequence length="106" mass="11857">MAGSMKLQPDDGPRKGLGIRPSSNDAVRSRQKFARRFVEGIGKLIGNAMGDYQEEDRGTCRKIVRGYQSMREIRATASRCQRVNYLDGGWTARTTDYGWRPTVDGG</sequence>
<reference evidence="2" key="1">
    <citation type="journal article" date="2018" name="Data Brief">
        <title>Genome sequence data from 17 accessions of Ensete ventricosum, a staple food crop for millions in Ethiopia.</title>
        <authorList>
            <person name="Yemataw Z."/>
            <person name="Muzemil S."/>
            <person name="Ambachew D."/>
            <person name="Tripathi L."/>
            <person name="Tesfaye K."/>
            <person name="Chala A."/>
            <person name="Farbos A."/>
            <person name="O'Neill P."/>
            <person name="Moore K."/>
            <person name="Grant M."/>
            <person name="Studholme D.J."/>
        </authorList>
    </citation>
    <scope>NUCLEOTIDE SEQUENCE [LARGE SCALE GENOMIC DNA]</scope>
    <source>
        <tissue evidence="2">Leaf</tissue>
    </source>
</reference>
<evidence type="ECO:0000256" key="1">
    <source>
        <dbReference type="SAM" id="MobiDB-lite"/>
    </source>
</evidence>
<name>A0A445MLR9_ENSVE</name>
<dbReference type="AlphaFoldDB" id="A0A445MLR9"/>
<proteinExistence type="predicted"/>
<dbReference type="EMBL" id="KV876587">
    <property type="protein sequence ID" value="RZR75158.1"/>
    <property type="molecule type" value="Genomic_DNA"/>
</dbReference>
<gene>
    <name evidence="2" type="ORF">BHM03_00050725</name>
</gene>